<evidence type="ECO:0000313" key="10">
    <source>
        <dbReference type="Proteomes" id="UP000580250"/>
    </source>
</evidence>
<gene>
    <name evidence="9" type="ORF">MENT_LOCUS31669</name>
</gene>
<feature type="region of interest" description="Disordered" evidence="7">
    <location>
        <begin position="315"/>
        <end position="360"/>
    </location>
</feature>
<evidence type="ECO:0000313" key="9">
    <source>
        <dbReference type="EMBL" id="CAD2179655.1"/>
    </source>
</evidence>
<dbReference type="OrthoDB" id="6159439at2759"/>
<feature type="compositionally biased region" description="Polar residues" evidence="7">
    <location>
        <begin position="337"/>
        <end position="360"/>
    </location>
</feature>
<feature type="domain" description="Homeobox" evidence="8">
    <location>
        <begin position="224"/>
        <end position="284"/>
    </location>
</feature>
<proteinExistence type="predicted"/>
<dbReference type="Pfam" id="PF00046">
    <property type="entry name" value="Homeodomain"/>
    <property type="match status" value="1"/>
</dbReference>
<dbReference type="SUPFAM" id="SSF46689">
    <property type="entry name" value="Homeodomain-like"/>
    <property type="match status" value="1"/>
</dbReference>
<dbReference type="PROSITE" id="PS00027">
    <property type="entry name" value="HOMEOBOX_1"/>
    <property type="match status" value="1"/>
</dbReference>
<dbReference type="GO" id="GO:0005634">
    <property type="term" value="C:nucleus"/>
    <property type="evidence" value="ECO:0007669"/>
    <property type="project" value="UniProtKB-SubCell"/>
</dbReference>
<keyword evidence="4 5" id="KW-0539">Nucleus</keyword>
<evidence type="ECO:0000256" key="3">
    <source>
        <dbReference type="ARBA" id="ARBA00023155"/>
    </source>
</evidence>
<evidence type="ECO:0000256" key="1">
    <source>
        <dbReference type="ARBA" id="ARBA00004123"/>
    </source>
</evidence>
<feature type="DNA-binding region" description="Homeobox" evidence="5">
    <location>
        <begin position="226"/>
        <end position="285"/>
    </location>
</feature>
<accession>A0A6V7VXJ7</accession>
<dbReference type="Proteomes" id="UP000580250">
    <property type="component" value="Unassembled WGS sequence"/>
</dbReference>
<feature type="compositionally biased region" description="Polar residues" evidence="7">
    <location>
        <begin position="90"/>
        <end position="111"/>
    </location>
</feature>
<organism evidence="9 10">
    <name type="scientific">Meloidogyne enterolobii</name>
    <name type="common">Root-knot nematode worm</name>
    <name type="synonym">Meloidogyne mayaguensis</name>
    <dbReference type="NCBI Taxonomy" id="390850"/>
    <lineage>
        <taxon>Eukaryota</taxon>
        <taxon>Metazoa</taxon>
        <taxon>Ecdysozoa</taxon>
        <taxon>Nematoda</taxon>
        <taxon>Chromadorea</taxon>
        <taxon>Rhabditida</taxon>
        <taxon>Tylenchina</taxon>
        <taxon>Tylenchomorpha</taxon>
        <taxon>Tylenchoidea</taxon>
        <taxon>Meloidogynidae</taxon>
        <taxon>Meloidogyninae</taxon>
        <taxon>Meloidogyne</taxon>
    </lineage>
</organism>
<dbReference type="PANTHER" id="PTHR24333:SF8">
    <property type="entry name" value="HOMEOBOX PROTEIN CEH-62"/>
    <property type="match status" value="1"/>
</dbReference>
<feature type="region of interest" description="Disordered" evidence="7">
    <location>
        <begin position="82"/>
        <end position="132"/>
    </location>
</feature>
<dbReference type="PRINTS" id="PR00024">
    <property type="entry name" value="HOMEOBOX"/>
</dbReference>
<keyword evidence="2 5" id="KW-0238">DNA-binding</keyword>
<dbReference type="InterPro" id="IPR009057">
    <property type="entry name" value="Homeodomain-like_sf"/>
</dbReference>
<feature type="region of interest" description="Disordered" evidence="7">
    <location>
        <begin position="276"/>
        <end position="302"/>
    </location>
</feature>
<dbReference type="EMBL" id="CAJEWN010000349">
    <property type="protein sequence ID" value="CAD2179655.1"/>
    <property type="molecule type" value="Genomic_DNA"/>
</dbReference>
<dbReference type="InterPro" id="IPR017970">
    <property type="entry name" value="Homeobox_CS"/>
</dbReference>
<dbReference type="CDD" id="cd00086">
    <property type="entry name" value="homeodomain"/>
    <property type="match status" value="1"/>
</dbReference>
<comment type="caution">
    <text evidence="9">The sequence shown here is derived from an EMBL/GenBank/DDBJ whole genome shotgun (WGS) entry which is preliminary data.</text>
</comment>
<dbReference type="InterPro" id="IPR020479">
    <property type="entry name" value="HD_metazoa"/>
</dbReference>
<feature type="compositionally biased region" description="Low complexity" evidence="7">
    <location>
        <begin position="112"/>
        <end position="122"/>
    </location>
</feature>
<dbReference type="PROSITE" id="PS50071">
    <property type="entry name" value="HOMEOBOX_2"/>
    <property type="match status" value="1"/>
</dbReference>
<evidence type="ECO:0000256" key="7">
    <source>
        <dbReference type="SAM" id="MobiDB-lite"/>
    </source>
</evidence>
<dbReference type="AlphaFoldDB" id="A0A6V7VXJ7"/>
<comment type="subcellular location">
    <subcellularLocation>
        <location evidence="1 5 6">Nucleus</location>
    </subcellularLocation>
</comment>
<evidence type="ECO:0000256" key="6">
    <source>
        <dbReference type="RuleBase" id="RU000682"/>
    </source>
</evidence>
<dbReference type="InterPro" id="IPR001356">
    <property type="entry name" value="HD"/>
</dbReference>
<feature type="compositionally biased region" description="Acidic residues" evidence="7">
    <location>
        <begin position="321"/>
        <end position="334"/>
    </location>
</feature>
<dbReference type="InterPro" id="IPR050848">
    <property type="entry name" value="Homeobox_TF"/>
</dbReference>
<dbReference type="Gene3D" id="1.10.10.60">
    <property type="entry name" value="Homeodomain-like"/>
    <property type="match status" value="1"/>
</dbReference>
<dbReference type="GO" id="GO:0000981">
    <property type="term" value="F:DNA-binding transcription factor activity, RNA polymerase II-specific"/>
    <property type="evidence" value="ECO:0007669"/>
    <property type="project" value="InterPro"/>
</dbReference>
<feature type="compositionally biased region" description="Low complexity" evidence="7">
    <location>
        <begin position="287"/>
        <end position="302"/>
    </location>
</feature>
<evidence type="ECO:0000256" key="2">
    <source>
        <dbReference type="ARBA" id="ARBA00023125"/>
    </source>
</evidence>
<keyword evidence="3 5" id="KW-0371">Homeobox</keyword>
<evidence type="ECO:0000259" key="8">
    <source>
        <dbReference type="PROSITE" id="PS50071"/>
    </source>
</evidence>
<dbReference type="SMART" id="SM00389">
    <property type="entry name" value="HOX"/>
    <property type="match status" value="1"/>
</dbReference>
<name>A0A6V7VXJ7_MELEN</name>
<evidence type="ECO:0000256" key="5">
    <source>
        <dbReference type="PROSITE-ProRule" id="PRU00108"/>
    </source>
</evidence>
<reference evidence="9 10" key="1">
    <citation type="submission" date="2020-08" db="EMBL/GenBank/DDBJ databases">
        <authorList>
            <person name="Koutsovoulos G."/>
            <person name="Danchin GJ E."/>
        </authorList>
    </citation>
    <scope>NUCLEOTIDE SEQUENCE [LARGE SCALE GENOMIC DNA]</scope>
</reference>
<protein>
    <recommendedName>
        <fullName evidence="8">Homeobox domain-containing protein</fullName>
    </recommendedName>
</protein>
<evidence type="ECO:0000256" key="4">
    <source>
        <dbReference type="ARBA" id="ARBA00023242"/>
    </source>
</evidence>
<dbReference type="PANTHER" id="PTHR24333">
    <property type="entry name" value="HOMEO BOX HB9 LIKE A-RELATED"/>
    <property type="match status" value="1"/>
</dbReference>
<sequence>MADELIYLNIPPQENNQNLINKSSEEQLKIEENTNLEITNKEGKTKKEFTIFKLLSPIKRGNIVVNKDDERLIIPSSIPTQQNIKEENQTSEQKGNTSLTNNNTYIDSIPSTTKTVNTPTTTSLYSTNPPPLPDNLKTIKDFPISTQQQIQIDWAIAQRLLFNHQNNLIQEGGGGSIALRLAAAFAAAAASGAQGKDNINTNLIPNFSAAFDFSQPSINSSKSYRRRKARTVFSDHQLQGLEQRFNGQRYLSTPERISLAESLNLSETQVKTWFQNRRMKQKKVGRSANSNNNNNNSTTYSSSLVNSIQNKNKLTASLSNDYDEKEEEMEEERDEISSSPFSDASGTNTEQQSSTSLLPQKHQNIVPFVTQMFLHTPFCYNNTTNNNPSTSNNNR</sequence>
<dbReference type="GO" id="GO:0003677">
    <property type="term" value="F:DNA binding"/>
    <property type="evidence" value="ECO:0007669"/>
    <property type="project" value="UniProtKB-UniRule"/>
</dbReference>